<feature type="binding site" evidence="4">
    <location>
        <position position="325"/>
    </location>
    <ligand>
        <name>pyridoxal 5'-phosphate</name>
        <dbReference type="ChEBI" id="CHEBI:597326"/>
    </ligand>
</feature>
<dbReference type="GO" id="GO:0019805">
    <property type="term" value="P:quinolinate biosynthetic process"/>
    <property type="evidence" value="ECO:0007669"/>
    <property type="project" value="UniProtKB-UniRule"/>
</dbReference>
<gene>
    <name evidence="4" type="primary">kynU</name>
    <name evidence="7" type="ordered locus">GNIT_2600</name>
</gene>
<dbReference type="KEGG" id="gni:GNIT_2600"/>
<dbReference type="OrthoDB" id="9812626at2"/>
<feature type="binding site" evidence="4">
    <location>
        <position position="247"/>
    </location>
    <ligand>
        <name>pyridoxal 5'-phosphate</name>
        <dbReference type="ChEBI" id="CHEBI:597326"/>
    </ligand>
</feature>
<comment type="cofactor">
    <cofactor evidence="4 6">
        <name>pyridoxal 5'-phosphate</name>
        <dbReference type="ChEBI" id="CHEBI:597326"/>
    </cofactor>
</comment>
<dbReference type="Gene3D" id="3.90.1150.10">
    <property type="entry name" value="Aspartate Aminotransferase, domain 1"/>
    <property type="match status" value="1"/>
</dbReference>
<comment type="pathway">
    <text evidence="4 6">Amino-acid degradation; L-kynurenine degradation; L-alanine and anthranilate from L-kynurenine: step 1/1.</text>
</comment>
<dbReference type="EC" id="3.7.1.3" evidence="4 5"/>
<dbReference type="NCBIfam" id="TIGR01814">
    <property type="entry name" value="kynureninase"/>
    <property type="match status" value="1"/>
</dbReference>
<keyword evidence="2 4" id="KW-0378">Hydrolase</keyword>
<reference evidence="7 8" key="1">
    <citation type="journal article" date="2011" name="J. Bacteriol.">
        <title>Complete genome sequence of seawater bacterium Glaciecola nitratireducens FR1064T.</title>
        <authorList>
            <person name="Bian F."/>
            <person name="Qin Q.L."/>
            <person name="Xie B.B."/>
            <person name="Shu Y.L."/>
            <person name="Zhang X.Y."/>
            <person name="Yu Y."/>
            <person name="Chen B."/>
            <person name="Chen X.L."/>
            <person name="Zhou B.C."/>
            <person name="Zhang Y.Z."/>
        </authorList>
    </citation>
    <scope>NUCLEOTIDE SEQUENCE [LARGE SCALE GENOMIC DNA]</scope>
    <source>
        <strain evidence="8">JCM 12485 / KCTC 12276 / FR1064</strain>
    </source>
</reference>
<feature type="binding site" evidence="4">
    <location>
        <position position="141"/>
    </location>
    <ligand>
        <name>pyridoxal 5'-phosphate</name>
        <dbReference type="ChEBI" id="CHEBI:597326"/>
    </ligand>
</feature>
<dbReference type="GO" id="GO:0030170">
    <property type="term" value="F:pyridoxal phosphate binding"/>
    <property type="evidence" value="ECO:0007669"/>
    <property type="project" value="UniProtKB-UniRule"/>
</dbReference>
<dbReference type="RefSeq" id="WP_014109570.1">
    <property type="nucleotide sequence ID" value="NC_016041.1"/>
</dbReference>
<dbReference type="HOGENOM" id="CLU_003433_4_1_6"/>
<name>G4QI83_GLANF</name>
<organism evidence="7 8">
    <name type="scientific">Glaciecola nitratireducens (strain JCM 12485 / KCTC 12276 / FR1064)</name>
    <dbReference type="NCBI Taxonomy" id="1085623"/>
    <lineage>
        <taxon>Bacteria</taxon>
        <taxon>Pseudomonadati</taxon>
        <taxon>Pseudomonadota</taxon>
        <taxon>Gammaproteobacteria</taxon>
        <taxon>Alteromonadales</taxon>
        <taxon>Alteromonadaceae</taxon>
        <taxon>Brumicola</taxon>
    </lineage>
</organism>
<evidence type="ECO:0000256" key="2">
    <source>
        <dbReference type="ARBA" id="ARBA00022801"/>
    </source>
</evidence>
<dbReference type="GO" id="GO:0043420">
    <property type="term" value="P:anthranilate metabolic process"/>
    <property type="evidence" value="ECO:0007669"/>
    <property type="project" value="TreeGrafter"/>
</dbReference>
<dbReference type="Proteomes" id="UP000009282">
    <property type="component" value="Chromosome"/>
</dbReference>
<dbReference type="PIRSF" id="PIRSF038800">
    <property type="entry name" value="KYNU"/>
    <property type="match status" value="1"/>
</dbReference>
<dbReference type="AlphaFoldDB" id="G4QI83"/>
<evidence type="ECO:0000256" key="3">
    <source>
        <dbReference type="ARBA" id="ARBA00022898"/>
    </source>
</evidence>
<feature type="binding site" evidence="4">
    <location>
        <begin position="169"/>
        <end position="172"/>
    </location>
    <ligand>
        <name>pyridoxal 5'-phosphate</name>
        <dbReference type="ChEBI" id="CHEBI:597326"/>
    </ligand>
</feature>
<evidence type="ECO:0000256" key="5">
    <source>
        <dbReference type="NCBIfam" id="TIGR01814"/>
    </source>
</evidence>
<feature type="binding site" evidence="4">
    <location>
        <position position="299"/>
    </location>
    <ligand>
        <name>pyridoxal 5'-phosphate</name>
        <dbReference type="ChEBI" id="CHEBI:597326"/>
    </ligand>
</feature>
<feature type="modified residue" description="N6-(pyridoxal phosphate)lysine" evidence="4">
    <location>
        <position position="270"/>
    </location>
</feature>
<comment type="pathway">
    <text evidence="4 6">Cofactor biosynthesis; NAD(+) biosynthesis; quinolinate from L-kynurenine: step 2/3.</text>
</comment>
<dbReference type="Gene3D" id="3.40.640.10">
    <property type="entry name" value="Type I PLP-dependent aspartate aminotransferase-like (Major domain)"/>
    <property type="match status" value="1"/>
</dbReference>
<comment type="similarity">
    <text evidence="4 6">Belongs to the kynureninase family.</text>
</comment>
<dbReference type="InterPro" id="IPR010111">
    <property type="entry name" value="Kynureninase"/>
</dbReference>
<dbReference type="SUPFAM" id="SSF53383">
    <property type="entry name" value="PLP-dependent transferases"/>
    <property type="match status" value="1"/>
</dbReference>
<evidence type="ECO:0000313" key="8">
    <source>
        <dbReference type="Proteomes" id="UP000009282"/>
    </source>
</evidence>
<dbReference type="GO" id="GO:0097053">
    <property type="term" value="P:L-kynurenine catabolic process"/>
    <property type="evidence" value="ECO:0007669"/>
    <property type="project" value="UniProtKB-UniRule"/>
</dbReference>
<dbReference type="InterPro" id="IPR015422">
    <property type="entry name" value="PyrdxlP-dep_Trfase_small"/>
</dbReference>
<keyword evidence="8" id="KW-1185">Reference proteome</keyword>
<keyword evidence="1 4" id="KW-0662">Pyridine nucleotide biosynthesis</keyword>
<accession>G4QI83</accession>
<feature type="binding site" evidence="4">
    <location>
        <position position="244"/>
    </location>
    <ligand>
        <name>pyridoxal 5'-phosphate</name>
        <dbReference type="ChEBI" id="CHEBI:597326"/>
    </ligand>
</feature>
<comment type="catalytic activity">
    <reaction evidence="6">
        <text>3-hydroxy-L-kynurenine + H2O = 3-hydroxyanthranilate + L-alanine + H(+)</text>
        <dbReference type="Rhea" id="RHEA:25143"/>
        <dbReference type="ChEBI" id="CHEBI:15377"/>
        <dbReference type="ChEBI" id="CHEBI:15378"/>
        <dbReference type="ChEBI" id="CHEBI:36559"/>
        <dbReference type="ChEBI" id="CHEBI:57972"/>
        <dbReference type="ChEBI" id="CHEBI:58125"/>
        <dbReference type="EC" id="3.7.1.3"/>
    </reaction>
</comment>
<feature type="binding site" evidence="4">
    <location>
        <position position="269"/>
    </location>
    <ligand>
        <name>pyridoxal 5'-phosphate</name>
        <dbReference type="ChEBI" id="CHEBI:597326"/>
    </ligand>
</feature>
<dbReference type="HAMAP" id="MF_01970">
    <property type="entry name" value="Kynureninase"/>
    <property type="match status" value="1"/>
</dbReference>
<protein>
    <recommendedName>
        <fullName evidence="4 5">Kynureninase</fullName>
        <ecNumber evidence="4 5">3.7.1.3</ecNumber>
    </recommendedName>
    <alternativeName>
        <fullName evidence="4">L-kynurenine hydrolase</fullName>
    </alternativeName>
</protein>
<dbReference type="GO" id="GO:0030429">
    <property type="term" value="F:kynureninase activity"/>
    <property type="evidence" value="ECO:0007669"/>
    <property type="project" value="UniProtKB-UniRule"/>
</dbReference>
<dbReference type="Pfam" id="PF22580">
    <property type="entry name" value="KYNU_C"/>
    <property type="match status" value="1"/>
</dbReference>
<dbReference type="UniPathway" id="UPA00253">
    <property type="reaction ID" value="UER00329"/>
</dbReference>
<evidence type="ECO:0000313" key="7">
    <source>
        <dbReference type="EMBL" id="AEP30697.1"/>
    </source>
</evidence>
<dbReference type="InterPro" id="IPR015421">
    <property type="entry name" value="PyrdxlP-dep_Trfase_major"/>
</dbReference>
<evidence type="ECO:0000256" key="1">
    <source>
        <dbReference type="ARBA" id="ARBA00022642"/>
    </source>
</evidence>
<dbReference type="PANTHER" id="PTHR14084">
    <property type="entry name" value="KYNURENINASE"/>
    <property type="match status" value="1"/>
</dbReference>
<dbReference type="eggNOG" id="COG3844">
    <property type="taxonomic scope" value="Bacteria"/>
</dbReference>
<dbReference type="UniPathway" id="UPA00334">
    <property type="reaction ID" value="UER00455"/>
</dbReference>
<dbReference type="EMBL" id="CP003060">
    <property type="protein sequence ID" value="AEP30697.1"/>
    <property type="molecule type" value="Genomic_DNA"/>
</dbReference>
<dbReference type="PANTHER" id="PTHR14084:SF0">
    <property type="entry name" value="KYNURENINASE"/>
    <property type="match status" value="1"/>
</dbReference>
<dbReference type="STRING" id="1085623.GNIT_2600"/>
<dbReference type="GO" id="GO:0009435">
    <property type="term" value="P:NAD+ biosynthetic process"/>
    <property type="evidence" value="ECO:0007669"/>
    <property type="project" value="UniProtKB-UniRule"/>
</dbReference>
<feature type="binding site" evidence="4">
    <location>
        <position position="215"/>
    </location>
    <ligand>
        <name>pyridoxal 5'-phosphate</name>
        <dbReference type="ChEBI" id="CHEBI:597326"/>
    </ligand>
</feature>
<dbReference type="InterPro" id="IPR015424">
    <property type="entry name" value="PyrdxlP-dep_Trfase"/>
</dbReference>
<dbReference type="GO" id="GO:0019441">
    <property type="term" value="P:L-tryptophan catabolic process to kynurenine"/>
    <property type="evidence" value="ECO:0007669"/>
    <property type="project" value="TreeGrafter"/>
</dbReference>
<comment type="function">
    <text evidence="4 6">Catalyzes the cleavage of L-kynurenine (L-Kyn) and L-3-hydroxykynurenine (L-3OHKyn) into anthranilic acid (AA) and 3-hydroxyanthranilic acid (3-OHAA), respectively.</text>
</comment>
<sequence length="459" mass="50321">MSSTTSHLQSEQAAKRQAIADVQTSNYVFPNSAPNGEHTHATEKLNKSHALGLDKHDPIAHLIKQFEIPSNTIYLDGNSLGPLPISAKKAAMDVVEKQWGEDLITSWNKHAWIDLPTTVGDKIAPLIGAEKGQVICCDSISVNLFKLLASALQLNGSQRHIVLSQEDNFPTDLYMVEGLQQMLGTQQCSLLTCDADELETVIVEKGSEISVLMLTHVNFRSGKIHDMQKLTQLAHEQGVLVIWDLAHSAGAVPVDLDSCKVDFAVGCGYKYLNGGPGAPAFIYAAKRHIAKLKQPLTGWMGHANPFTFDPSYSPDMGIKKFLSGTPSVISMAVLSAALDLFERVNMTQIREKSVAMTTFYQQLIAQAPSLSELVLASPNKASIRGSQLAYKHPHAYALCQALIAQGIIADFRAPDILRFGFSPSFLSFEQLFDSVEKLKVIVESEQYKEPEFNRKNAVT</sequence>
<feature type="binding site" evidence="4">
    <location>
        <position position="140"/>
    </location>
    <ligand>
        <name>pyridoxal 5'-phosphate</name>
        <dbReference type="ChEBI" id="CHEBI:597326"/>
    </ligand>
</feature>
<evidence type="ECO:0000256" key="6">
    <source>
        <dbReference type="PIRNR" id="PIRNR038800"/>
    </source>
</evidence>
<comment type="subunit">
    <text evidence="4 6">Homodimer.</text>
</comment>
<evidence type="ECO:0000256" key="4">
    <source>
        <dbReference type="HAMAP-Rule" id="MF_01970"/>
    </source>
</evidence>
<proteinExistence type="inferred from homology"/>
<comment type="catalytic activity">
    <reaction evidence="4 6">
        <text>L-kynurenine + H2O = anthranilate + L-alanine + H(+)</text>
        <dbReference type="Rhea" id="RHEA:16813"/>
        <dbReference type="ChEBI" id="CHEBI:15377"/>
        <dbReference type="ChEBI" id="CHEBI:15378"/>
        <dbReference type="ChEBI" id="CHEBI:16567"/>
        <dbReference type="ChEBI" id="CHEBI:57959"/>
        <dbReference type="ChEBI" id="CHEBI:57972"/>
        <dbReference type="EC" id="3.7.1.3"/>
    </reaction>
</comment>
<keyword evidence="3 4" id="KW-0663">Pyridoxal phosphate</keyword>
<dbReference type="GO" id="GO:0005737">
    <property type="term" value="C:cytoplasm"/>
    <property type="evidence" value="ECO:0007669"/>
    <property type="project" value="UniProtKB-UniRule"/>
</dbReference>